<evidence type="ECO:0000256" key="2">
    <source>
        <dbReference type="SAM" id="Phobius"/>
    </source>
</evidence>
<proteinExistence type="predicted"/>
<dbReference type="Gene3D" id="2.60.40.2230">
    <property type="entry name" value="Uncharacterised protein YcnI-like PF07987, DUF1775"/>
    <property type="match status" value="1"/>
</dbReference>
<protein>
    <submittedName>
        <fullName evidence="5">Uncharacterized protein YcnI</fullName>
    </submittedName>
</protein>
<dbReference type="CDD" id="cd08545">
    <property type="entry name" value="YcnI_like"/>
    <property type="match status" value="1"/>
</dbReference>
<name>A0ABT6KML5_9MICO</name>
<keyword evidence="2" id="KW-1133">Transmembrane helix</keyword>
<evidence type="ECO:0000259" key="4">
    <source>
        <dbReference type="Pfam" id="PF07987"/>
    </source>
</evidence>
<gene>
    <name evidence="5" type="ORF">M2152_001428</name>
</gene>
<dbReference type="Pfam" id="PF07987">
    <property type="entry name" value="DUF1775"/>
    <property type="match status" value="1"/>
</dbReference>
<evidence type="ECO:0000256" key="3">
    <source>
        <dbReference type="SAM" id="SignalP"/>
    </source>
</evidence>
<feature type="region of interest" description="Disordered" evidence="1">
    <location>
        <begin position="165"/>
        <end position="191"/>
    </location>
</feature>
<feature type="signal peptide" evidence="3">
    <location>
        <begin position="1"/>
        <end position="22"/>
    </location>
</feature>
<keyword evidence="2" id="KW-0812">Transmembrane</keyword>
<sequence>MRRTVTFSLIAGALIASSLVVAAPANAHVITETATAPAGSYSVVTFSVLHGCESAGTTAVTIEMPDGVLAVTPTAHWNWVISSDVEPAEVEGTSITERTSSITYTADTPLPSDQRASFELWLGLPDGQVGDVVEFDAIQECEDGAVQEWVGEDAPRVTLTEALAGGGHDHGGAVIPHQAGTHDAQHTEAEATAADPLSRLLAAGALLLGVVAVAIAIAGRQRREDVATDEVSD</sequence>
<evidence type="ECO:0000256" key="1">
    <source>
        <dbReference type="SAM" id="MobiDB-lite"/>
    </source>
</evidence>
<dbReference type="EMBL" id="JARXVQ010000001">
    <property type="protein sequence ID" value="MDH6181246.1"/>
    <property type="molecule type" value="Genomic_DNA"/>
</dbReference>
<evidence type="ECO:0000313" key="5">
    <source>
        <dbReference type="EMBL" id="MDH6181246.1"/>
    </source>
</evidence>
<keyword evidence="2" id="KW-0472">Membrane</keyword>
<dbReference type="InterPro" id="IPR012533">
    <property type="entry name" value="YcnI-copper_dom"/>
</dbReference>
<dbReference type="RefSeq" id="WP_322133565.1">
    <property type="nucleotide sequence ID" value="NZ_CP085036.1"/>
</dbReference>
<comment type="caution">
    <text evidence="5">The sequence shown here is derived from an EMBL/GenBank/DDBJ whole genome shotgun (WGS) entry which is preliminary data.</text>
</comment>
<keyword evidence="6" id="KW-1185">Reference proteome</keyword>
<dbReference type="InterPro" id="IPR038507">
    <property type="entry name" value="YcnI-like_sf"/>
</dbReference>
<feature type="transmembrane region" description="Helical" evidence="2">
    <location>
        <begin position="200"/>
        <end position="218"/>
    </location>
</feature>
<organism evidence="5 6">
    <name type="scientific">Antiquaquibacter oligotrophicus</name>
    <dbReference type="NCBI Taxonomy" id="2880260"/>
    <lineage>
        <taxon>Bacteria</taxon>
        <taxon>Bacillati</taxon>
        <taxon>Actinomycetota</taxon>
        <taxon>Actinomycetes</taxon>
        <taxon>Micrococcales</taxon>
        <taxon>Microbacteriaceae</taxon>
        <taxon>Antiquaquibacter</taxon>
    </lineage>
</organism>
<keyword evidence="3" id="KW-0732">Signal</keyword>
<feature type="chain" id="PRO_5045841340" evidence="3">
    <location>
        <begin position="23"/>
        <end position="233"/>
    </location>
</feature>
<evidence type="ECO:0000313" key="6">
    <source>
        <dbReference type="Proteomes" id="UP001160142"/>
    </source>
</evidence>
<feature type="domain" description="YncI copper-binding" evidence="4">
    <location>
        <begin position="28"/>
        <end position="152"/>
    </location>
</feature>
<accession>A0ABT6KML5</accession>
<reference evidence="5 6" key="1">
    <citation type="submission" date="2023-04" db="EMBL/GenBank/DDBJ databases">
        <title>Genome Encyclopedia of Bacteria and Archaea VI: Functional Genomics of Type Strains.</title>
        <authorList>
            <person name="Whitman W."/>
        </authorList>
    </citation>
    <scope>NUCLEOTIDE SEQUENCE [LARGE SCALE GENOMIC DNA]</scope>
    <source>
        <strain evidence="5 6">SG_E_30_P1</strain>
    </source>
</reference>
<dbReference type="Proteomes" id="UP001160142">
    <property type="component" value="Unassembled WGS sequence"/>
</dbReference>